<evidence type="ECO:0000256" key="2">
    <source>
        <dbReference type="ARBA" id="ARBA00022737"/>
    </source>
</evidence>
<sequence length="336" mass="37626">MSSNNNNDDLANNDNNDNNNNETNRGLKRSQLNPKAAPFIPRMRSITQPISQVSSLPGNFQSPLVFPNQLNRLDYAHIQSNPMISPEGLDMVSPPISPGVDPYWLHFGFPHYIQHNTYPYPPNPQSFYTPSFTPSIDQMPQSSLGMFAPITSQLPSVPQQTGSQFSGLGVYPNSNPQYAPNRLFPLKSNVSQDSELVLDIEPESIQAQNISDLSSDSSLPATSANTNNNTASNLETIPETPEIKPVPRPRAKTRRTSHSSEVEHKDSICPFEGCGRPFKRPEHLKRHIMSIHHKEKPHQCPFPGCGKCFSRNDNLTQHIKSHSKQGVQNRKRNFTR</sequence>
<gene>
    <name evidence="8" type="ORF">CONCODRAFT_79694</name>
</gene>
<dbReference type="PANTHER" id="PTHR23235">
    <property type="entry name" value="KRUEPPEL-LIKE TRANSCRIPTION FACTOR"/>
    <property type="match status" value="1"/>
</dbReference>
<feature type="compositionally biased region" description="Low complexity" evidence="6">
    <location>
        <begin position="221"/>
        <end position="233"/>
    </location>
</feature>
<name>A0A137P0I1_CONC2</name>
<keyword evidence="3 5" id="KW-0863">Zinc-finger</keyword>
<evidence type="ECO:0000313" key="8">
    <source>
        <dbReference type="EMBL" id="KXN68600.1"/>
    </source>
</evidence>
<dbReference type="FunFam" id="3.30.160.60:FF:000125">
    <property type="entry name" value="Putative zinc finger protein 143"/>
    <property type="match status" value="1"/>
</dbReference>
<accession>A0A137P0I1</accession>
<protein>
    <recommendedName>
        <fullName evidence="7">C2H2-type domain-containing protein</fullName>
    </recommendedName>
</protein>
<dbReference type="PROSITE" id="PS50157">
    <property type="entry name" value="ZINC_FINGER_C2H2_2"/>
    <property type="match status" value="2"/>
</dbReference>
<keyword evidence="9" id="KW-1185">Reference proteome</keyword>
<dbReference type="GO" id="GO:0000978">
    <property type="term" value="F:RNA polymerase II cis-regulatory region sequence-specific DNA binding"/>
    <property type="evidence" value="ECO:0007669"/>
    <property type="project" value="TreeGrafter"/>
</dbReference>
<feature type="compositionally biased region" description="Low complexity" evidence="6">
    <location>
        <begin position="1"/>
        <end position="21"/>
    </location>
</feature>
<dbReference type="Pfam" id="PF00096">
    <property type="entry name" value="zf-C2H2"/>
    <property type="match status" value="2"/>
</dbReference>
<keyword evidence="2" id="KW-0677">Repeat</keyword>
<dbReference type="AlphaFoldDB" id="A0A137P0I1"/>
<evidence type="ECO:0000313" key="9">
    <source>
        <dbReference type="Proteomes" id="UP000070444"/>
    </source>
</evidence>
<dbReference type="Proteomes" id="UP000070444">
    <property type="component" value="Unassembled WGS sequence"/>
</dbReference>
<dbReference type="SUPFAM" id="SSF57667">
    <property type="entry name" value="beta-beta-alpha zinc fingers"/>
    <property type="match status" value="1"/>
</dbReference>
<organism evidence="8 9">
    <name type="scientific">Conidiobolus coronatus (strain ATCC 28846 / CBS 209.66 / NRRL 28638)</name>
    <name type="common">Delacroixia coronata</name>
    <dbReference type="NCBI Taxonomy" id="796925"/>
    <lineage>
        <taxon>Eukaryota</taxon>
        <taxon>Fungi</taxon>
        <taxon>Fungi incertae sedis</taxon>
        <taxon>Zoopagomycota</taxon>
        <taxon>Entomophthoromycotina</taxon>
        <taxon>Entomophthoromycetes</taxon>
        <taxon>Entomophthorales</taxon>
        <taxon>Ancylistaceae</taxon>
        <taxon>Conidiobolus</taxon>
    </lineage>
</organism>
<evidence type="ECO:0000256" key="5">
    <source>
        <dbReference type="PROSITE-ProRule" id="PRU00042"/>
    </source>
</evidence>
<dbReference type="STRING" id="796925.A0A137P0I1"/>
<dbReference type="GO" id="GO:0008270">
    <property type="term" value="F:zinc ion binding"/>
    <property type="evidence" value="ECO:0007669"/>
    <property type="project" value="UniProtKB-KW"/>
</dbReference>
<proteinExistence type="predicted"/>
<keyword evidence="4" id="KW-0862">Zinc</keyword>
<evidence type="ECO:0000256" key="3">
    <source>
        <dbReference type="ARBA" id="ARBA00022771"/>
    </source>
</evidence>
<evidence type="ECO:0000256" key="6">
    <source>
        <dbReference type="SAM" id="MobiDB-lite"/>
    </source>
</evidence>
<feature type="compositionally biased region" description="Basic residues" evidence="6">
    <location>
        <begin position="247"/>
        <end position="257"/>
    </location>
</feature>
<dbReference type="EMBL" id="KQ964569">
    <property type="protein sequence ID" value="KXN68600.1"/>
    <property type="molecule type" value="Genomic_DNA"/>
</dbReference>
<dbReference type="PANTHER" id="PTHR23235:SF120">
    <property type="entry name" value="KRUPPEL-LIKE FACTOR 15"/>
    <property type="match status" value="1"/>
</dbReference>
<feature type="domain" description="C2H2-type" evidence="7">
    <location>
        <begin position="267"/>
        <end position="297"/>
    </location>
</feature>
<feature type="domain" description="C2H2-type" evidence="7">
    <location>
        <begin position="298"/>
        <end position="327"/>
    </location>
</feature>
<dbReference type="PROSITE" id="PS00028">
    <property type="entry name" value="ZINC_FINGER_C2H2_1"/>
    <property type="match status" value="2"/>
</dbReference>
<keyword evidence="1" id="KW-0479">Metal-binding</keyword>
<reference evidence="8 9" key="1">
    <citation type="journal article" date="2015" name="Genome Biol. Evol.">
        <title>Phylogenomic analyses indicate that early fungi evolved digesting cell walls of algal ancestors of land plants.</title>
        <authorList>
            <person name="Chang Y."/>
            <person name="Wang S."/>
            <person name="Sekimoto S."/>
            <person name="Aerts A.L."/>
            <person name="Choi C."/>
            <person name="Clum A."/>
            <person name="LaButti K.M."/>
            <person name="Lindquist E.A."/>
            <person name="Yee Ngan C."/>
            <person name="Ohm R.A."/>
            <person name="Salamov A.A."/>
            <person name="Grigoriev I.V."/>
            <person name="Spatafora J.W."/>
            <person name="Berbee M.L."/>
        </authorList>
    </citation>
    <scope>NUCLEOTIDE SEQUENCE [LARGE SCALE GENOMIC DNA]</scope>
    <source>
        <strain evidence="8 9">NRRL 28638</strain>
    </source>
</reference>
<feature type="region of interest" description="Disordered" evidence="6">
    <location>
        <begin position="1"/>
        <end position="34"/>
    </location>
</feature>
<dbReference type="InterPro" id="IPR036236">
    <property type="entry name" value="Znf_C2H2_sf"/>
</dbReference>
<feature type="region of interest" description="Disordered" evidence="6">
    <location>
        <begin position="213"/>
        <end position="264"/>
    </location>
</feature>
<dbReference type="Gene3D" id="3.30.160.60">
    <property type="entry name" value="Classic Zinc Finger"/>
    <property type="match status" value="2"/>
</dbReference>
<dbReference type="GO" id="GO:0000981">
    <property type="term" value="F:DNA-binding transcription factor activity, RNA polymerase II-specific"/>
    <property type="evidence" value="ECO:0007669"/>
    <property type="project" value="TreeGrafter"/>
</dbReference>
<evidence type="ECO:0000256" key="1">
    <source>
        <dbReference type="ARBA" id="ARBA00022723"/>
    </source>
</evidence>
<dbReference type="SMART" id="SM00355">
    <property type="entry name" value="ZnF_C2H2"/>
    <property type="match status" value="2"/>
</dbReference>
<dbReference type="OrthoDB" id="6365676at2759"/>
<evidence type="ECO:0000256" key="4">
    <source>
        <dbReference type="ARBA" id="ARBA00022833"/>
    </source>
</evidence>
<evidence type="ECO:0000259" key="7">
    <source>
        <dbReference type="PROSITE" id="PS50157"/>
    </source>
</evidence>
<dbReference type="InterPro" id="IPR013087">
    <property type="entry name" value="Znf_C2H2_type"/>
</dbReference>